<protein>
    <submittedName>
        <fullName evidence="2">Uncharacterized protein</fullName>
    </submittedName>
</protein>
<dbReference type="AlphaFoldDB" id="A0A3M5R6N1"/>
<evidence type="ECO:0000313" key="2">
    <source>
        <dbReference type="EMBL" id="RMU04716.1"/>
    </source>
</evidence>
<comment type="caution">
    <text evidence="2">The sequence shown here is derived from an EMBL/GenBank/DDBJ whole genome shotgun (WGS) entry which is preliminary data.</text>
</comment>
<name>A0A3M5R6N1_9PSED</name>
<organism evidence="2 3">
    <name type="scientific">Pseudomonas syringae pv. coriandricola</name>
    <dbReference type="NCBI Taxonomy" id="264453"/>
    <lineage>
        <taxon>Bacteria</taxon>
        <taxon>Pseudomonadati</taxon>
        <taxon>Pseudomonadota</taxon>
        <taxon>Gammaproteobacteria</taxon>
        <taxon>Pseudomonadales</taxon>
        <taxon>Pseudomonadaceae</taxon>
        <taxon>Pseudomonas</taxon>
    </lineage>
</organism>
<dbReference type="EMBL" id="RBTT01000322">
    <property type="protein sequence ID" value="RMU04716.1"/>
    <property type="molecule type" value="Genomic_DNA"/>
</dbReference>
<evidence type="ECO:0000256" key="1">
    <source>
        <dbReference type="SAM" id="MobiDB-lite"/>
    </source>
</evidence>
<feature type="region of interest" description="Disordered" evidence="1">
    <location>
        <begin position="1"/>
        <end position="38"/>
    </location>
</feature>
<proteinExistence type="predicted"/>
<gene>
    <name evidence="2" type="ORF">ALP36_04517</name>
</gene>
<evidence type="ECO:0000313" key="3">
    <source>
        <dbReference type="Proteomes" id="UP000274212"/>
    </source>
</evidence>
<accession>A0A3M5R6N1</accession>
<sequence>MSKSNLPYVHIPPPIASGTDSHAAHQRAERLNNASSCKPSRGQQIEMVACGMAESRGCYIDNSIIGLVVRSLTTDEVIAKGFHGFQAILDAYDRGDIPKAVEA</sequence>
<reference evidence="2 3" key="1">
    <citation type="submission" date="2018-08" db="EMBL/GenBank/DDBJ databases">
        <title>Recombination of ecologically and evolutionarily significant loci maintains genetic cohesion in the Pseudomonas syringae species complex.</title>
        <authorList>
            <person name="Dillon M."/>
            <person name="Thakur S."/>
            <person name="Almeida R.N.D."/>
            <person name="Weir B.S."/>
            <person name="Guttman D.S."/>
        </authorList>
    </citation>
    <scope>NUCLEOTIDE SEQUENCE [LARGE SCALE GENOMIC DNA]</scope>
    <source>
        <strain evidence="2 3">ICMP 9829</strain>
    </source>
</reference>
<dbReference type="Proteomes" id="UP000274212">
    <property type="component" value="Unassembled WGS sequence"/>
</dbReference>
<dbReference type="RefSeq" id="WP_122286290.1">
    <property type="nucleotide sequence ID" value="NZ_RBRV01000276.1"/>
</dbReference>